<sequence>MRNQLQLVPMDADRLTLLRFLDGHPQWRPVRSGLHNLYDTYEMATRHGRPHVLLIPAAELARHTSVDELCAEAAADINALALNLDPDINREALRRLVALAIRAHGDPELADVYALATGTATETGPAAHGHTA</sequence>
<evidence type="ECO:0000313" key="2">
    <source>
        <dbReference type="Proteomes" id="UP000576393"/>
    </source>
</evidence>
<protein>
    <submittedName>
        <fullName evidence="1">Uncharacterized protein</fullName>
    </submittedName>
</protein>
<gene>
    <name evidence="1" type="ORF">HDA43_006889</name>
</gene>
<comment type="caution">
    <text evidence="1">The sequence shown here is derived from an EMBL/GenBank/DDBJ whole genome shotgun (WGS) entry which is preliminary data.</text>
</comment>
<dbReference type="Proteomes" id="UP000576393">
    <property type="component" value="Unassembled WGS sequence"/>
</dbReference>
<dbReference type="AlphaFoldDB" id="A0A852V495"/>
<dbReference type="RefSeq" id="WP_179829132.1">
    <property type="nucleotide sequence ID" value="NZ_JACCCO010000004.1"/>
</dbReference>
<name>A0A852V495_9ACTN</name>
<keyword evidence="2" id="KW-1185">Reference proteome</keyword>
<accession>A0A852V495</accession>
<organism evidence="1 2">
    <name type="scientific">Streptosporangium sandarakinum</name>
    <dbReference type="NCBI Taxonomy" id="1260955"/>
    <lineage>
        <taxon>Bacteria</taxon>
        <taxon>Bacillati</taxon>
        <taxon>Actinomycetota</taxon>
        <taxon>Actinomycetes</taxon>
        <taxon>Streptosporangiales</taxon>
        <taxon>Streptosporangiaceae</taxon>
        <taxon>Streptosporangium</taxon>
    </lineage>
</organism>
<evidence type="ECO:0000313" key="1">
    <source>
        <dbReference type="EMBL" id="NYF44647.1"/>
    </source>
</evidence>
<proteinExistence type="predicted"/>
<reference evidence="1 2" key="1">
    <citation type="submission" date="2020-07" db="EMBL/GenBank/DDBJ databases">
        <title>Sequencing the genomes of 1000 actinobacteria strains.</title>
        <authorList>
            <person name="Klenk H.-P."/>
        </authorList>
    </citation>
    <scope>NUCLEOTIDE SEQUENCE [LARGE SCALE GENOMIC DNA]</scope>
    <source>
        <strain evidence="1 2">DSM 45763</strain>
    </source>
</reference>
<dbReference type="EMBL" id="JACCCO010000004">
    <property type="protein sequence ID" value="NYF44647.1"/>
    <property type="molecule type" value="Genomic_DNA"/>
</dbReference>